<dbReference type="RefSeq" id="WP_284196015.1">
    <property type="nucleotide sequence ID" value="NZ_BSOG01000002.1"/>
</dbReference>
<accession>A0ABQ5YD61</accession>
<comment type="caution">
    <text evidence="1">The sequence shown here is derived from an EMBL/GenBank/DDBJ whole genome shotgun (WGS) entry which is preliminary data.</text>
</comment>
<name>A0ABQ5YD61_9NEIS</name>
<proteinExistence type="predicted"/>
<dbReference type="EMBL" id="BSOG01000002">
    <property type="protein sequence ID" value="GLR12885.1"/>
    <property type="molecule type" value="Genomic_DNA"/>
</dbReference>
<keyword evidence="2" id="KW-1185">Reference proteome</keyword>
<organism evidence="1 2">
    <name type="scientific">Chitinimonas prasina</name>
    <dbReference type="NCBI Taxonomy" id="1434937"/>
    <lineage>
        <taxon>Bacteria</taxon>
        <taxon>Pseudomonadati</taxon>
        <taxon>Pseudomonadota</taxon>
        <taxon>Betaproteobacteria</taxon>
        <taxon>Neisseriales</taxon>
        <taxon>Chitinibacteraceae</taxon>
        <taxon>Chitinimonas</taxon>
    </lineage>
</organism>
<dbReference type="Proteomes" id="UP001156706">
    <property type="component" value="Unassembled WGS sequence"/>
</dbReference>
<gene>
    <name evidence="1" type="ORF">GCM10007907_16750</name>
</gene>
<evidence type="ECO:0000313" key="1">
    <source>
        <dbReference type="EMBL" id="GLR12885.1"/>
    </source>
</evidence>
<sequence length="110" mass="12857">MNPDLTADEVLRKLMTFRRWEYVPFHYGQQWVLHDSHGRHIATHLPKQCGPKLAAAQTMWAHLTYMASKQDLTAEQYQLLARAAVRDVYSRYGKIGMPPTKPAYWIKDEL</sequence>
<protein>
    <submittedName>
        <fullName evidence="1">Uncharacterized protein</fullName>
    </submittedName>
</protein>
<reference evidence="2" key="1">
    <citation type="journal article" date="2019" name="Int. J. Syst. Evol. Microbiol.">
        <title>The Global Catalogue of Microorganisms (GCM) 10K type strain sequencing project: providing services to taxonomists for standard genome sequencing and annotation.</title>
        <authorList>
            <consortium name="The Broad Institute Genomics Platform"/>
            <consortium name="The Broad Institute Genome Sequencing Center for Infectious Disease"/>
            <person name="Wu L."/>
            <person name="Ma J."/>
        </authorList>
    </citation>
    <scope>NUCLEOTIDE SEQUENCE [LARGE SCALE GENOMIC DNA]</scope>
    <source>
        <strain evidence="2">NBRC 110044</strain>
    </source>
</reference>
<evidence type="ECO:0000313" key="2">
    <source>
        <dbReference type="Proteomes" id="UP001156706"/>
    </source>
</evidence>